<evidence type="ECO:0000313" key="1">
    <source>
        <dbReference type="EMBL" id="MPM99487.1"/>
    </source>
</evidence>
<dbReference type="AlphaFoldDB" id="A0A645EBY7"/>
<reference evidence="1" key="1">
    <citation type="submission" date="2019-08" db="EMBL/GenBank/DDBJ databases">
        <authorList>
            <person name="Kucharzyk K."/>
            <person name="Murdoch R.W."/>
            <person name="Higgins S."/>
            <person name="Loffler F."/>
        </authorList>
    </citation>
    <scope>NUCLEOTIDE SEQUENCE</scope>
</reference>
<gene>
    <name evidence="1" type="ORF">SDC9_146678</name>
</gene>
<sequence length="113" mass="13071">MRIRRKDKRTDIKRGADIVRNPVAVDLYERFNGVENIIRIHLRNAEAFVCVVHSFYIFLRPEKLNLSFFGFICLQTFKHFLAIMKDHCGGIKRNVLIRNDSCVVPALSLGVVP</sequence>
<accession>A0A645EBY7</accession>
<comment type="caution">
    <text evidence="1">The sequence shown here is derived from an EMBL/GenBank/DDBJ whole genome shotgun (WGS) entry which is preliminary data.</text>
</comment>
<organism evidence="1">
    <name type="scientific">bioreactor metagenome</name>
    <dbReference type="NCBI Taxonomy" id="1076179"/>
    <lineage>
        <taxon>unclassified sequences</taxon>
        <taxon>metagenomes</taxon>
        <taxon>ecological metagenomes</taxon>
    </lineage>
</organism>
<dbReference type="EMBL" id="VSSQ01045579">
    <property type="protein sequence ID" value="MPM99487.1"/>
    <property type="molecule type" value="Genomic_DNA"/>
</dbReference>
<name>A0A645EBY7_9ZZZZ</name>
<proteinExistence type="predicted"/>
<protein>
    <submittedName>
        <fullName evidence="1">Uncharacterized protein</fullName>
    </submittedName>
</protein>